<dbReference type="GO" id="GO:0005886">
    <property type="term" value="C:plasma membrane"/>
    <property type="evidence" value="ECO:0007669"/>
    <property type="project" value="UniProtKB-SubCell"/>
</dbReference>
<evidence type="ECO:0000256" key="4">
    <source>
        <dbReference type="ARBA" id="ARBA00022692"/>
    </source>
</evidence>
<dbReference type="PANTHER" id="PTHR23291:SF115">
    <property type="entry name" value="MODULATOR OF FTSH PROTEASE YCCA"/>
    <property type="match status" value="1"/>
</dbReference>
<keyword evidence="8" id="KW-0378">Hydrolase</keyword>
<dbReference type="PANTHER" id="PTHR23291">
    <property type="entry name" value="BAX INHIBITOR-RELATED"/>
    <property type="match status" value="1"/>
</dbReference>
<keyword evidence="9" id="KW-1185">Reference proteome</keyword>
<dbReference type="Pfam" id="PF01027">
    <property type="entry name" value="Bax1-I"/>
    <property type="match status" value="1"/>
</dbReference>
<keyword evidence="3" id="KW-1003">Cell membrane</keyword>
<feature type="transmembrane region" description="Helical" evidence="7">
    <location>
        <begin position="82"/>
        <end position="103"/>
    </location>
</feature>
<evidence type="ECO:0000313" key="8">
    <source>
        <dbReference type="EMBL" id="SDD72797.1"/>
    </source>
</evidence>
<gene>
    <name evidence="8" type="ORF">SAMN04488509_10626</name>
</gene>
<evidence type="ECO:0000256" key="5">
    <source>
        <dbReference type="ARBA" id="ARBA00022989"/>
    </source>
</evidence>
<evidence type="ECO:0000256" key="6">
    <source>
        <dbReference type="ARBA" id="ARBA00023136"/>
    </source>
</evidence>
<dbReference type="AlphaFoldDB" id="A0A1G6X664"/>
<evidence type="ECO:0000256" key="1">
    <source>
        <dbReference type="ARBA" id="ARBA00004651"/>
    </source>
</evidence>
<dbReference type="InterPro" id="IPR006214">
    <property type="entry name" value="Bax_inhibitor_1-related"/>
</dbReference>
<feature type="transmembrane region" description="Helical" evidence="7">
    <location>
        <begin position="196"/>
        <end position="214"/>
    </location>
</feature>
<keyword evidence="6 7" id="KW-0472">Membrane</keyword>
<evidence type="ECO:0000256" key="2">
    <source>
        <dbReference type="ARBA" id="ARBA00010350"/>
    </source>
</evidence>
<sequence length="224" mass="23091">MNERPAVPIAAALPVAATNTLVRNTFILLSLVLGVAAVGAGIGLGLRLPTGLGMAIAFMVLFIGGPFLISRIGSGQTQILATFGWAFAVGLLFSPMIGAYLSIPGGASVVLNALGATALIFTALAGYAVVSRKNFNFMGGFLLVGALVLIVAVIANLFLQIPALSLTISGAAVLLMSGFILWDVSRLIHEPNANPIMITVSLFGSIVVLFSHLLNLMNLLSGDD</sequence>
<dbReference type="STRING" id="265719.SAMN04488509_10626"/>
<dbReference type="GO" id="GO:0006508">
    <property type="term" value="P:proteolysis"/>
    <property type="evidence" value="ECO:0007669"/>
    <property type="project" value="UniProtKB-KW"/>
</dbReference>
<name>A0A1G6X664_9GAMM</name>
<dbReference type="GO" id="GO:0008233">
    <property type="term" value="F:peptidase activity"/>
    <property type="evidence" value="ECO:0007669"/>
    <property type="project" value="UniProtKB-KW"/>
</dbReference>
<feature type="transmembrane region" description="Helical" evidence="7">
    <location>
        <begin position="137"/>
        <end position="158"/>
    </location>
</feature>
<feature type="transmembrane region" description="Helical" evidence="7">
    <location>
        <begin position="109"/>
        <end position="130"/>
    </location>
</feature>
<proteinExistence type="inferred from homology"/>
<comment type="subcellular location">
    <subcellularLocation>
        <location evidence="1">Cell membrane</location>
        <topology evidence="1">Multi-pass membrane protein</topology>
    </subcellularLocation>
</comment>
<organism evidence="8 9">
    <name type="scientific">Aquimonas voraii</name>
    <dbReference type="NCBI Taxonomy" id="265719"/>
    <lineage>
        <taxon>Bacteria</taxon>
        <taxon>Pseudomonadati</taxon>
        <taxon>Pseudomonadota</taxon>
        <taxon>Gammaproteobacteria</taxon>
        <taxon>Lysobacterales</taxon>
        <taxon>Lysobacteraceae</taxon>
        <taxon>Aquimonas</taxon>
    </lineage>
</organism>
<feature type="transmembrane region" description="Helical" evidence="7">
    <location>
        <begin position="52"/>
        <end position="70"/>
    </location>
</feature>
<evidence type="ECO:0000256" key="3">
    <source>
        <dbReference type="ARBA" id="ARBA00022475"/>
    </source>
</evidence>
<keyword evidence="4 7" id="KW-0812">Transmembrane</keyword>
<dbReference type="RefSeq" id="WP_091242608.1">
    <property type="nucleotide sequence ID" value="NZ_FNAG01000006.1"/>
</dbReference>
<dbReference type="OrthoDB" id="9813298at2"/>
<evidence type="ECO:0000256" key="7">
    <source>
        <dbReference type="RuleBase" id="RU004379"/>
    </source>
</evidence>
<feature type="transmembrane region" description="Helical" evidence="7">
    <location>
        <begin position="26"/>
        <end position="46"/>
    </location>
</feature>
<reference evidence="8 9" key="1">
    <citation type="submission" date="2016-10" db="EMBL/GenBank/DDBJ databases">
        <authorList>
            <person name="de Groot N.N."/>
        </authorList>
    </citation>
    <scope>NUCLEOTIDE SEQUENCE [LARGE SCALE GENOMIC DNA]</scope>
    <source>
        <strain evidence="8 9">DSM 16957</strain>
    </source>
</reference>
<evidence type="ECO:0000313" key="9">
    <source>
        <dbReference type="Proteomes" id="UP000199603"/>
    </source>
</evidence>
<comment type="similarity">
    <text evidence="2 7">Belongs to the BI1 family.</text>
</comment>
<protein>
    <submittedName>
        <fullName evidence="8">Modulator of FtsH protease</fullName>
    </submittedName>
</protein>
<keyword evidence="8" id="KW-0645">Protease</keyword>
<feature type="transmembrane region" description="Helical" evidence="7">
    <location>
        <begin position="164"/>
        <end position="184"/>
    </location>
</feature>
<dbReference type="Proteomes" id="UP000199603">
    <property type="component" value="Unassembled WGS sequence"/>
</dbReference>
<keyword evidence="5 7" id="KW-1133">Transmembrane helix</keyword>
<accession>A0A1G6X664</accession>
<dbReference type="EMBL" id="FNAG01000006">
    <property type="protein sequence ID" value="SDD72797.1"/>
    <property type="molecule type" value="Genomic_DNA"/>
</dbReference>